<dbReference type="RefSeq" id="WP_005464626.1">
    <property type="nucleotide sequence ID" value="NZ_CM001484.1"/>
</dbReference>
<sequence length="518" mass="58263">MILSRPLRSSAHRGEWPDIAEKLLDVMLRARDERARARARAAVESAWATNDAARDELWRAARRLLNAHYNQGAFRNDEVNAVLRFLLEPVPHCRYVPRVRLLTCLWPEPSHEERRAGDGEPELTPLIKAAIGDKDFPARDALLELLCTTDHPRLLTELTHALEKSPDRISQSDTRVVDDYDLWDDNGEPRPLLRILTTNPHLPLRPEIPDTALVSILRNRFDLLGEYDQETSARALVTVLATTHKIPAETSAARVVEGCRRALRELLPGAGRELVCQRAIAGDDESITAAIDAGYRPSNEELHPLFLFSTEQWDAYDRLDPNGEALISGLLTLPHVQIEAAVTHLLEVLGTHEIPPTAARKARSALRRLPAPPKGQDSPDHPETIARETVCHRAMWGDTQAKAAAREAGYRPSDKKLYPAFLFLTEQWDAYDRLKASTRLRKLLDESPRYPLPPLSVFEEVALRSGRRLPDSYDPSRHRRHRRRDRRRTGITGGYHTDYSSPGGDVGGGYDGGSFGSY</sequence>
<accession>I1D2M3</accession>
<proteinExistence type="predicted"/>
<organism evidence="2 3">
    <name type="scientific">Saccharomonospora glauca K62</name>
    <dbReference type="NCBI Taxonomy" id="928724"/>
    <lineage>
        <taxon>Bacteria</taxon>
        <taxon>Bacillati</taxon>
        <taxon>Actinomycetota</taxon>
        <taxon>Actinomycetes</taxon>
        <taxon>Pseudonocardiales</taxon>
        <taxon>Pseudonocardiaceae</taxon>
        <taxon>Saccharomonospora</taxon>
    </lineage>
</organism>
<dbReference type="Proteomes" id="UP000005087">
    <property type="component" value="Chromosome"/>
</dbReference>
<feature type="compositionally biased region" description="Gly residues" evidence="1">
    <location>
        <begin position="504"/>
        <end position="518"/>
    </location>
</feature>
<feature type="region of interest" description="Disordered" evidence="1">
    <location>
        <begin position="468"/>
        <end position="518"/>
    </location>
</feature>
<dbReference type="AlphaFoldDB" id="I1D2M3"/>
<keyword evidence="3" id="KW-1185">Reference proteome</keyword>
<evidence type="ECO:0000313" key="2">
    <source>
        <dbReference type="EMBL" id="EIE99197.1"/>
    </source>
</evidence>
<gene>
    <name evidence="2" type="ORF">SacglDRAFT_02302</name>
</gene>
<dbReference type="HOGENOM" id="CLU_513759_0_0_11"/>
<dbReference type="STRING" id="928724.SacglDRAFT_02302"/>
<dbReference type="EMBL" id="CM001484">
    <property type="protein sequence ID" value="EIE99197.1"/>
    <property type="molecule type" value="Genomic_DNA"/>
</dbReference>
<name>I1D2M3_9PSEU</name>
<evidence type="ECO:0000313" key="3">
    <source>
        <dbReference type="Proteomes" id="UP000005087"/>
    </source>
</evidence>
<evidence type="ECO:0000256" key="1">
    <source>
        <dbReference type="SAM" id="MobiDB-lite"/>
    </source>
</evidence>
<protein>
    <submittedName>
        <fullName evidence="2">Uncharacterized protein</fullName>
    </submittedName>
</protein>
<reference evidence="2 3" key="1">
    <citation type="submission" date="2011-09" db="EMBL/GenBank/DDBJ databases">
        <authorList>
            <consortium name="US DOE Joint Genome Institute (JGI-PGF)"/>
            <person name="Lucas S."/>
            <person name="Han J."/>
            <person name="Lapidus A."/>
            <person name="Cheng J.-F."/>
            <person name="Goodwin L."/>
            <person name="Pitluck S."/>
            <person name="Peters L."/>
            <person name="Land M.L."/>
            <person name="Hauser L."/>
            <person name="Brambilla E."/>
            <person name="Klenk H.-P."/>
            <person name="Woyke T.J."/>
        </authorList>
    </citation>
    <scope>NUCLEOTIDE SEQUENCE [LARGE SCALE GENOMIC DNA]</scope>
    <source>
        <strain evidence="2 3">K62</strain>
    </source>
</reference>
<dbReference type="eggNOG" id="ENOG50343TP">
    <property type="taxonomic scope" value="Bacteria"/>
</dbReference>
<reference evidence="3" key="2">
    <citation type="submission" date="2012-01" db="EMBL/GenBank/DDBJ databases">
        <title>Noncontiguous Finished sequence of chromosome of Saccharomonospora glauca K62.</title>
        <authorList>
            <consortium name="US DOE Joint Genome Institute"/>
            <person name="Lucas S."/>
            <person name="Han J."/>
            <person name="Lapidus A."/>
            <person name="Cheng J.-F."/>
            <person name="Goodwin L."/>
            <person name="Pitluck S."/>
            <person name="Peters L."/>
            <person name="Mikhailova N."/>
            <person name="Held B."/>
            <person name="Detter J.C."/>
            <person name="Han C."/>
            <person name="Tapia R."/>
            <person name="Land M."/>
            <person name="Hauser L."/>
            <person name="Kyrpides N."/>
            <person name="Ivanova N."/>
            <person name="Pagani I."/>
            <person name="Brambilla E.-M."/>
            <person name="Klenk H.-P."/>
            <person name="Woyke T."/>
        </authorList>
    </citation>
    <scope>NUCLEOTIDE SEQUENCE [LARGE SCALE GENOMIC DNA]</scope>
    <source>
        <strain evidence="3">K62</strain>
    </source>
</reference>
<feature type="compositionally biased region" description="Basic residues" evidence="1">
    <location>
        <begin position="477"/>
        <end position="489"/>
    </location>
</feature>